<comment type="caution">
    <text evidence="3">The sequence shown here is derived from an EMBL/GenBank/DDBJ whole genome shotgun (WGS) entry which is preliminary data.</text>
</comment>
<name>A0A0D7W7D6_9FLAO</name>
<dbReference type="OrthoDB" id="1352409at2"/>
<protein>
    <recommendedName>
        <fullName evidence="2">Secretion system C-terminal sorting domain-containing protein</fullName>
    </recommendedName>
</protein>
<dbReference type="Pfam" id="PF18962">
    <property type="entry name" value="Por_Secre_tail"/>
    <property type="match status" value="1"/>
</dbReference>
<evidence type="ECO:0000259" key="2">
    <source>
        <dbReference type="Pfam" id="PF18962"/>
    </source>
</evidence>
<proteinExistence type="predicted"/>
<evidence type="ECO:0000313" key="4">
    <source>
        <dbReference type="Proteomes" id="UP000032361"/>
    </source>
</evidence>
<keyword evidence="4" id="KW-1185">Reference proteome</keyword>
<dbReference type="RefSeq" id="WP_044625014.1">
    <property type="nucleotide sequence ID" value="NZ_JTDV01000001.1"/>
</dbReference>
<dbReference type="PATRIC" id="fig|1382798.3.peg.463"/>
<organism evidence="3 4">
    <name type="scientific">Neotamlana nanhaiensis</name>
    <dbReference type="NCBI Taxonomy" id="1382798"/>
    <lineage>
        <taxon>Bacteria</taxon>
        <taxon>Pseudomonadati</taxon>
        <taxon>Bacteroidota</taxon>
        <taxon>Flavobacteriia</taxon>
        <taxon>Flavobacteriales</taxon>
        <taxon>Flavobacteriaceae</taxon>
        <taxon>Neotamlana</taxon>
    </lineage>
</organism>
<dbReference type="NCBIfam" id="TIGR04183">
    <property type="entry name" value="Por_Secre_tail"/>
    <property type="match status" value="1"/>
</dbReference>
<dbReference type="AlphaFoldDB" id="A0A0D7W7D6"/>
<evidence type="ECO:0000313" key="3">
    <source>
        <dbReference type="EMBL" id="KJD34628.1"/>
    </source>
</evidence>
<evidence type="ECO:0000256" key="1">
    <source>
        <dbReference type="ARBA" id="ARBA00022729"/>
    </source>
</evidence>
<dbReference type="EMBL" id="JTDV01000001">
    <property type="protein sequence ID" value="KJD34628.1"/>
    <property type="molecule type" value="Genomic_DNA"/>
</dbReference>
<dbReference type="InterPro" id="IPR026444">
    <property type="entry name" value="Secre_tail"/>
</dbReference>
<feature type="domain" description="Secretion system C-terminal sorting" evidence="2">
    <location>
        <begin position="95"/>
        <end position="158"/>
    </location>
</feature>
<reference evidence="3 4" key="1">
    <citation type="journal article" date="2015" name="Antonie Van Leeuwenhoek">
        <title>Tamlana nanhaiensis sp. nov., isolated from surface seawater collected from the South China Sea.</title>
        <authorList>
            <person name="Liu X."/>
            <person name="Lai Q."/>
            <person name="Du Y."/>
            <person name="Li G."/>
            <person name="Sun F."/>
            <person name="Shao Z."/>
        </authorList>
    </citation>
    <scope>NUCLEOTIDE SEQUENCE [LARGE SCALE GENOMIC DNA]</scope>
    <source>
        <strain evidence="3 4">FHC16</strain>
    </source>
</reference>
<gene>
    <name evidence="3" type="ORF">PK35_02290</name>
</gene>
<dbReference type="STRING" id="1382798.PK35_02290"/>
<keyword evidence="1" id="KW-0732">Signal</keyword>
<sequence length="170" mass="19127">MKNSYLNSKARYLLKLFVFISCYSYSQDGLLSINAAGHSVDNNSGSISFSIGQVFYASTSNSNFNLNEGVQQMLVPINTSNEDNNSEKVAIDMVIYPNPTTDFVTLKAAGLNFSKLNAYRIFNYQGKLIQESPIKLNETKIDLNYVTSGLYLIQVFVDDQLWNTFKIVKQ</sequence>
<accession>A0A0D7W7D6</accession>
<dbReference type="Proteomes" id="UP000032361">
    <property type="component" value="Unassembled WGS sequence"/>
</dbReference>